<accession>A0AAE0BEM5</accession>
<protein>
    <submittedName>
        <fullName evidence="1">Uncharacterized protein</fullName>
    </submittedName>
</protein>
<reference evidence="1 2" key="1">
    <citation type="journal article" date="2015" name="Genome Biol. Evol.">
        <title>Comparative Genomics of a Bacterivorous Green Alga Reveals Evolutionary Causalities and Consequences of Phago-Mixotrophic Mode of Nutrition.</title>
        <authorList>
            <person name="Burns J.A."/>
            <person name="Paasch A."/>
            <person name="Narechania A."/>
            <person name="Kim E."/>
        </authorList>
    </citation>
    <scope>NUCLEOTIDE SEQUENCE [LARGE SCALE GENOMIC DNA]</scope>
    <source>
        <strain evidence="1 2">PLY_AMNH</strain>
    </source>
</reference>
<proteinExistence type="predicted"/>
<dbReference type="InterPro" id="IPR029063">
    <property type="entry name" value="SAM-dependent_MTases_sf"/>
</dbReference>
<keyword evidence="2" id="KW-1185">Reference proteome</keyword>
<name>A0AAE0BEM5_9CHLO</name>
<dbReference type="AlphaFoldDB" id="A0AAE0BEM5"/>
<evidence type="ECO:0000313" key="1">
    <source>
        <dbReference type="EMBL" id="KAK3234630.1"/>
    </source>
</evidence>
<dbReference type="Gene3D" id="3.40.50.150">
    <property type="entry name" value="Vaccinia Virus protein VP39"/>
    <property type="match status" value="1"/>
</dbReference>
<dbReference type="PRINTS" id="PR00507">
    <property type="entry name" value="N12N6MTFRASE"/>
</dbReference>
<gene>
    <name evidence="1" type="ORF">CYMTET_55180</name>
</gene>
<dbReference type="Proteomes" id="UP001190700">
    <property type="component" value="Unassembled WGS sequence"/>
</dbReference>
<comment type="caution">
    <text evidence="1">The sequence shown here is derived from an EMBL/GenBank/DDBJ whole genome shotgun (WGS) entry which is preliminary data.</text>
</comment>
<evidence type="ECO:0000313" key="2">
    <source>
        <dbReference type="Proteomes" id="UP001190700"/>
    </source>
</evidence>
<dbReference type="SUPFAM" id="SSF53335">
    <property type="entry name" value="S-adenosyl-L-methionine-dependent methyltransferases"/>
    <property type="match status" value="1"/>
</dbReference>
<dbReference type="EMBL" id="LGRX02035483">
    <property type="protein sequence ID" value="KAK3234630.1"/>
    <property type="molecule type" value="Genomic_DNA"/>
</dbReference>
<organism evidence="1 2">
    <name type="scientific">Cymbomonas tetramitiformis</name>
    <dbReference type="NCBI Taxonomy" id="36881"/>
    <lineage>
        <taxon>Eukaryota</taxon>
        <taxon>Viridiplantae</taxon>
        <taxon>Chlorophyta</taxon>
        <taxon>Pyramimonadophyceae</taxon>
        <taxon>Pyramimonadales</taxon>
        <taxon>Pyramimonadaceae</taxon>
        <taxon>Cymbomonas</taxon>
    </lineage>
</organism>
<sequence length="364" mass="41612">MSILIDQLSIPRQHGNKAKDLEAFFTPDEIAAQCAKLLMGFLTKRKFFSLSKAVDVLEPSVGNGRMLKALYRNPSFQQILQKNPHKERNVHFHAIDIVQHTDSQQITLHGKKRVWVTVHEAGFLHYEPPKNYFKAEPKYRVAFGNPPFDKQVEFINKAFEYVEFVAFILGPNINNFKSTAAIRPDCTLYNSVDLGVIKFTGPSGAPRVRTCFQIWCKSETRMRDPRFIDTHMLQQMKYERLSKHKFQFVTDTEIANVAIKKSVTKTPENDIFILPEQKRNARSATCYYILAESSAAFKEAYLQMRNACTSTFIGMNYAAPTVSQANNRAAYENTLNGMSMDDQCTPNGDHNMCQTICYRETASE</sequence>